<accession>A0ABQ1T093</accession>
<name>A0ABQ1T093_9GAMM</name>
<reference evidence="6" key="1">
    <citation type="journal article" date="2019" name="Int. J. Syst. Evol. Microbiol.">
        <title>The Global Catalogue of Microorganisms (GCM) 10K type strain sequencing project: providing services to taxonomists for standard genome sequencing and annotation.</title>
        <authorList>
            <consortium name="The Broad Institute Genomics Platform"/>
            <consortium name="The Broad Institute Genome Sequencing Center for Infectious Disease"/>
            <person name="Wu L."/>
            <person name="Ma J."/>
        </authorList>
    </citation>
    <scope>NUCLEOTIDE SEQUENCE [LARGE SCALE GENOMIC DNA]</scope>
    <source>
        <strain evidence="6">CGMCC 1.16033</strain>
    </source>
</reference>
<dbReference type="PROSITE" id="PS01133">
    <property type="entry name" value="UPF0017"/>
    <property type="match status" value="1"/>
</dbReference>
<gene>
    <name evidence="5" type="primary">yheT</name>
    <name evidence="5" type="ORF">GCM10011520_10980</name>
</gene>
<evidence type="ECO:0000313" key="6">
    <source>
        <dbReference type="Proteomes" id="UP000606498"/>
    </source>
</evidence>
<keyword evidence="2" id="KW-0719">Serine esterase</keyword>
<keyword evidence="3 5" id="KW-0378">Hydrolase</keyword>
<dbReference type="SUPFAM" id="SSF53474">
    <property type="entry name" value="alpha/beta-Hydrolases"/>
    <property type="match status" value="1"/>
</dbReference>
<dbReference type="InterPro" id="IPR012020">
    <property type="entry name" value="ABHD4"/>
</dbReference>
<dbReference type="Proteomes" id="UP000606498">
    <property type="component" value="Unassembled WGS sequence"/>
</dbReference>
<proteinExistence type="inferred from homology"/>
<evidence type="ECO:0000256" key="2">
    <source>
        <dbReference type="ARBA" id="ARBA00022487"/>
    </source>
</evidence>
<evidence type="ECO:0000256" key="3">
    <source>
        <dbReference type="ARBA" id="ARBA00022801"/>
    </source>
</evidence>
<dbReference type="InterPro" id="IPR029058">
    <property type="entry name" value="AB_hydrolase_fold"/>
</dbReference>
<dbReference type="EMBL" id="BMKO01000002">
    <property type="protein sequence ID" value="GGE72086.1"/>
    <property type="molecule type" value="Genomic_DNA"/>
</dbReference>
<protein>
    <submittedName>
        <fullName evidence="5">Alpha/beta hydrolase</fullName>
    </submittedName>
</protein>
<dbReference type="Pfam" id="PF00561">
    <property type="entry name" value="Abhydrolase_1"/>
    <property type="match status" value="1"/>
</dbReference>
<evidence type="ECO:0000313" key="5">
    <source>
        <dbReference type="EMBL" id="GGE72086.1"/>
    </source>
</evidence>
<comment type="caution">
    <text evidence="5">The sequence shown here is derived from an EMBL/GenBank/DDBJ whole genome shotgun (WGS) entry which is preliminary data.</text>
</comment>
<dbReference type="GO" id="GO:0016787">
    <property type="term" value="F:hydrolase activity"/>
    <property type="evidence" value="ECO:0007669"/>
    <property type="project" value="UniProtKB-KW"/>
</dbReference>
<dbReference type="PANTHER" id="PTHR10794">
    <property type="entry name" value="ABHYDROLASE DOMAIN-CONTAINING PROTEIN"/>
    <property type="match status" value="1"/>
</dbReference>
<evidence type="ECO:0000256" key="1">
    <source>
        <dbReference type="ARBA" id="ARBA00010884"/>
    </source>
</evidence>
<dbReference type="Gene3D" id="3.40.50.1820">
    <property type="entry name" value="alpha/beta hydrolase"/>
    <property type="match status" value="1"/>
</dbReference>
<dbReference type="InterPro" id="IPR050960">
    <property type="entry name" value="AB_hydrolase_4_sf"/>
</dbReference>
<dbReference type="InterPro" id="IPR000952">
    <property type="entry name" value="AB_hydrolase_4_CS"/>
</dbReference>
<dbReference type="PIRSF" id="PIRSF005211">
    <property type="entry name" value="Ab_hydro_YheT"/>
    <property type="match status" value="1"/>
</dbReference>
<organism evidence="5 6">
    <name type="scientific">Shewanella carassii</name>
    <dbReference type="NCBI Taxonomy" id="1987584"/>
    <lineage>
        <taxon>Bacteria</taxon>
        <taxon>Pseudomonadati</taxon>
        <taxon>Pseudomonadota</taxon>
        <taxon>Gammaproteobacteria</taxon>
        <taxon>Alteromonadales</taxon>
        <taxon>Shewanellaceae</taxon>
        <taxon>Shewanella</taxon>
    </lineage>
</organism>
<dbReference type="PANTHER" id="PTHR10794:SF94">
    <property type="entry name" value="ESTERASE YHET-RELATED"/>
    <property type="match status" value="1"/>
</dbReference>
<sequence>MRDIMSSSFRPPWWAKSPHFQTIIPVLTKVAGLPLQRERLELEDGDFIDLDWLKAPIPGKPLLVILHGLEGSADSHYIRRLLRECQKRGLAAVVHHHRGCSGEDNRLARSYHSGDTADISHSLQTLKQRYPHSPLLAVGYSLGGNVLAKYQGEFAEKSLLSRAAVVSAPLALASCAKRLEKGFSKVYQSYLIRQLQQKMLLKLERGNSQLPLNGEAIKRLNTFYDFDHQVTAPLHGFNGVDDYYQKASALPLLSKIAKPTLILHAADDPFMTDAVIPSLAHLPACVEYELHANGGHVGFIEGGTPWRPRYYLEQRLLRYLTESTHADTL</sequence>
<feature type="domain" description="AB hydrolase-1" evidence="4">
    <location>
        <begin position="61"/>
        <end position="302"/>
    </location>
</feature>
<comment type="similarity">
    <text evidence="1">Belongs to the AB hydrolase superfamily. AB hydrolase 4 family.</text>
</comment>
<dbReference type="InterPro" id="IPR000073">
    <property type="entry name" value="AB_hydrolase_1"/>
</dbReference>
<dbReference type="NCBIfam" id="NF008218">
    <property type="entry name" value="PRK10985.1"/>
    <property type="match status" value="1"/>
</dbReference>
<evidence type="ECO:0000259" key="4">
    <source>
        <dbReference type="Pfam" id="PF00561"/>
    </source>
</evidence>
<keyword evidence="6" id="KW-1185">Reference proteome</keyword>